<evidence type="ECO:0000256" key="1">
    <source>
        <dbReference type="SAM" id="Phobius"/>
    </source>
</evidence>
<reference evidence="3 4" key="1">
    <citation type="submission" date="2019-12" db="EMBL/GenBank/DDBJ databases">
        <title>Draft Genome Sequences of Six Type Strains of the Genus Massilia.</title>
        <authorList>
            <person name="Miess H."/>
            <person name="Frediansyah A."/>
            <person name="Goeker M."/>
            <person name="Gross H."/>
        </authorList>
    </citation>
    <scope>NUCLEOTIDE SEQUENCE [LARGE SCALE GENOMIC DNA]</scope>
    <source>
        <strain evidence="3 4">DSM 26639</strain>
    </source>
</reference>
<feature type="chain" id="PRO_5045423020" evidence="2">
    <location>
        <begin position="23"/>
        <end position="371"/>
    </location>
</feature>
<dbReference type="Proteomes" id="UP000437862">
    <property type="component" value="Chromosome"/>
</dbReference>
<proteinExistence type="predicted"/>
<keyword evidence="1" id="KW-1133">Transmembrane helix</keyword>
<keyword evidence="2" id="KW-0732">Signal</keyword>
<dbReference type="EMBL" id="CP046904">
    <property type="protein sequence ID" value="QGZ42083.1"/>
    <property type="molecule type" value="Genomic_DNA"/>
</dbReference>
<feature type="signal peptide" evidence="2">
    <location>
        <begin position="1"/>
        <end position="22"/>
    </location>
</feature>
<keyword evidence="1" id="KW-0472">Membrane</keyword>
<accession>A0ABX6FZR9</accession>
<sequence length="371" mass="39903">MVRRFIGMLLAFVLMCWGVAQAHPSPQSEVLLEGHADRVRAVVTLPLDELALALKRQLVELPSGRVLVDDATLAAYLTAHIRPVAPDGRAWLVKVDNVRWLQYQRPADVVAVVTLRPPAGAPLDRFTLGFDAIAHEVQSHLTLVSLRPDPDAPARMLGVLRFGQRSIDVRGADPRWWAGMPELFKLGMTHIAEGTDHLLFLLTLLLPAAAVARAGRWERAGDIRLLALNLLRIVTAFTLGHSLTLMLGAVGAVGVPERPVEVAIAASILVSALHAWRPLFPRREGWIAAGFGLVHGLAFASAIRELELSGGRLAAGVLAFNLGIETVQVLLVGLVAPLLVLAARSSYGDVARRGGALVAGAMAVVWITQRV</sequence>
<feature type="transmembrane region" description="Helical" evidence="1">
    <location>
        <begin position="227"/>
        <end position="250"/>
    </location>
</feature>
<name>A0ABX6FZR9_9BURK</name>
<evidence type="ECO:0000256" key="2">
    <source>
        <dbReference type="SAM" id="SignalP"/>
    </source>
</evidence>
<dbReference type="RefSeq" id="WP_145879261.1">
    <property type="nucleotide sequence ID" value="NZ_CP046904.1"/>
</dbReference>
<evidence type="ECO:0000313" key="4">
    <source>
        <dbReference type="Proteomes" id="UP000437862"/>
    </source>
</evidence>
<feature type="transmembrane region" description="Helical" evidence="1">
    <location>
        <begin position="315"/>
        <end position="343"/>
    </location>
</feature>
<feature type="transmembrane region" description="Helical" evidence="1">
    <location>
        <begin position="262"/>
        <end position="279"/>
    </location>
</feature>
<keyword evidence="4" id="KW-1185">Reference proteome</keyword>
<dbReference type="Pfam" id="PF13795">
    <property type="entry name" value="HupE_UreJ_2"/>
    <property type="match status" value="1"/>
</dbReference>
<protein>
    <submittedName>
        <fullName evidence="3">HupE/UreJ family protein</fullName>
    </submittedName>
</protein>
<dbReference type="InterPro" id="IPR032809">
    <property type="entry name" value="Put_HupE_UreJ"/>
</dbReference>
<evidence type="ECO:0000313" key="3">
    <source>
        <dbReference type="EMBL" id="QGZ42083.1"/>
    </source>
</evidence>
<organism evidence="3 4">
    <name type="scientific">Pseudoduganella flava</name>
    <dbReference type="NCBI Taxonomy" id="871742"/>
    <lineage>
        <taxon>Bacteria</taxon>
        <taxon>Pseudomonadati</taxon>
        <taxon>Pseudomonadota</taxon>
        <taxon>Betaproteobacteria</taxon>
        <taxon>Burkholderiales</taxon>
        <taxon>Oxalobacteraceae</taxon>
        <taxon>Telluria group</taxon>
        <taxon>Pseudoduganella</taxon>
    </lineage>
</organism>
<gene>
    <name evidence="3" type="ORF">GO485_25575</name>
</gene>
<feature type="transmembrane region" description="Helical" evidence="1">
    <location>
        <begin position="198"/>
        <end position="215"/>
    </location>
</feature>
<feature type="transmembrane region" description="Helical" evidence="1">
    <location>
        <begin position="286"/>
        <end position="303"/>
    </location>
</feature>
<keyword evidence="1" id="KW-0812">Transmembrane</keyword>